<feature type="region of interest" description="Disordered" evidence="1">
    <location>
        <begin position="261"/>
        <end position="296"/>
    </location>
</feature>
<feature type="compositionally biased region" description="Basic and acidic residues" evidence="1">
    <location>
        <begin position="434"/>
        <end position="448"/>
    </location>
</feature>
<dbReference type="Proteomes" id="UP001222027">
    <property type="component" value="Unassembled WGS sequence"/>
</dbReference>
<dbReference type="EMBL" id="JAQQAF010000005">
    <property type="protein sequence ID" value="KAJ8485812.1"/>
    <property type="molecule type" value="Genomic_DNA"/>
</dbReference>
<feature type="compositionally biased region" description="Basic and acidic residues" evidence="1">
    <location>
        <begin position="152"/>
        <end position="168"/>
    </location>
</feature>
<dbReference type="PANTHER" id="PTHR33700:SF4">
    <property type="entry name" value="MYB-LIKE PROTEIN X"/>
    <property type="match status" value="1"/>
</dbReference>
<feature type="region of interest" description="Disordered" evidence="1">
    <location>
        <begin position="71"/>
        <end position="198"/>
    </location>
</feature>
<feature type="compositionally biased region" description="Acidic residues" evidence="1">
    <location>
        <begin position="274"/>
        <end position="284"/>
    </location>
</feature>
<feature type="region of interest" description="Disordered" evidence="1">
    <location>
        <begin position="1"/>
        <end position="45"/>
    </location>
</feature>
<comment type="caution">
    <text evidence="2">The sequence shown here is derived from an EMBL/GenBank/DDBJ whole genome shotgun (WGS) entry which is preliminary data.</text>
</comment>
<feature type="compositionally biased region" description="Basic and acidic residues" evidence="1">
    <location>
        <begin position="378"/>
        <end position="387"/>
    </location>
</feature>
<protein>
    <submittedName>
        <fullName evidence="2">Uncharacterized protein</fullName>
    </submittedName>
</protein>
<keyword evidence="3" id="KW-1185">Reference proteome</keyword>
<reference evidence="2 3" key="1">
    <citation type="submission" date="2022-12" db="EMBL/GenBank/DDBJ databases">
        <title>Chromosome-scale assembly of the Ensete ventricosum genome.</title>
        <authorList>
            <person name="Dussert Y."/>
            <person name="Stocks J."/>
            <person name="Wendawek A."/>
            <person name="Woldeyes F."/>
            <person name="Nichols R.A."/>
            <person name="Borrell J.S."/>
        </authorList>
    </citation>
    <scope>NUCLEOTIDE SEQUENCE [LARGE SCALE GENOMIC DNA]</scope>
    <source>
        <strain evidence="3">cv. Maze</strain>
        <tissue evidence="2">Seeds</tissue>
    </source>
</reference>
<dbReference type="AlphaFoldDB" id="A0AAV8R009"/>
<feature type="compositionally biased region" description="Basic and acidic residues" evidence="1">
    <location>
        <begin position="411"/>
        <end position="427"/>
    </location>
</feature>
<proteinExistence type="predicted"/>
<feature type="region of interest" description="Disordered" evidence="1">
    <location>
        <begin position="375"/>
        <end position="448"/>
    </location>
</feature>
<feature type="compositionally biased region" description="Basic and acidic residues" evidence="1">
    <location>
        <begin position="180"/>
        <end position="198"/>
    </location>
</feature>
<evidence type="ECO:0000313" key="2">
    <source>
        <dbReference type="EMBL" id="KAJ8485812.1"/>
    </source>
</evidence>
<organism evidence="2 3">
    <name type="scientific">Ensete ventricosum</name>
    <name type="common">Abyssinian banana</name>
    <name type="synonym">Musa ensete</name>
    <dbReference type="NCBI Taxonomy" id="4639"/>
    <lineage>
        <taxon>Eukaryota</taxon>
        <taxon>Viridiplantae</taxon>
        <taxon>Streptophyta</taxon>
        <taxon>Embryophyta</taxon>
        <taxon>Tracheophyta</taxon>
        <taxon>Spermatophyta</taxon>
        <taxon>Magnoliopsida</taxon>
        <taxon>Liliopsida</taxon>
        <taxon>Zingiberales</taxon>
        <taxon>Musaceae</taxon>
        <taxon>Ensete</taxon>
    </lineage>
</organism>
<evidence type="ECO:0000256" key="1">
    <source>
        <dbReference type="SAM" id="MobiDB-lite"/>
    </source>
</evidence>
<feature type="compositionally biased region" description="Low complexity" evidence="1">
    <location>
        <begin position="10"/>
        <end position="27"/>
    </location>
</feature>
<name>A0AAV8R009_ENSVE</name>
<sequence>MMESVRKASVKSSLSPSSALSSSSPPSTGREQKEGTPSGTGCRWPYCARGIDLLNRTRGKLMNHSHARRKAYAESFDRGQQSDITRYGRKDLLPSTGSADSVVDAKVKEDADVKEQEIEHEEGAENHRSDGRDKARAEHTPRQAGAFEDQEHDERYREAREKSFKGDDASSEVVHYSSQDIEHEERAQQARERSFRADDASSAVDHVVQVKEFDSETELLDSFKGTNSSVIFHEDNSTLPNSEDTTAADVLEKTVPGVAHTKIDERSSSSTTTDEADENMEEQTDLGIGDHVDNETKPQTYAANESVSQIELGVRSVDLPKNHTAVSEDWTEAQENQTTANVTVLRNQTSLNPLINSTATLQTPWKEVKTENTMMIQKSDKTTRPEESGEGSKTTAIKDDHNKVLLQQPKDYLRSMSRGERKDERDGLSGLKEIQNKVEESGKEEAVE</sequence>
<gene>
    <name evidence="2" type="ORF">OPV22_018297</name>
</gene>
<feature type="compositionally biased region" description="Basic and acidic residues" evidence="1">
    <location>
        <begin position="103"/>
        <end position="141"/>
    </location>
</feature>
<evidence type="ECO:0000313" key="3">
    <source>
        <dbReference type="Proteomes" id="UP001222027"/>
    </source>
</evidence>
<dbReference type="PANTHER" id="PTHR33700">
    <property type="entry name" value="MYB-LIKE PROTEIN X"/>
    <property type="match status" value="1"/>
</dbReference>
<accession>A0AAV8R009</accession>